<feature type="domain" description="HMA" evidence="4">
    <location>
        <begin position="11"/>
        <end position="75"/>
    </location>
</feature>
<protein>
    <recommendedName>
        <fullName evidence="4">HMA domain-containing protein</fullName>
    </recommendedName>
</protein>
<dbReference type="InterPro" id="IPR036163">
    <property type="entry name" value="HMA_dom_sf"/>
</dbReference>
<keyword evidence="2" id="KW-0636">Prenylation</keyword>
<dbReference type="CDD" id="cd00371">
    <property type="entry name" value="HMA"/>
    <property type="match status" value="1"/>
</dbReference>
<dbReference type="GO" id="GO:0046872">
    <property type="term" value="F:metal ion binding"/>
    <property type="evidence" value="ECO:0007669"/>
    <property type="project" value="UniProtKB-KW"/>
</dbReference>
<keyword evidence="1" id="KW-0479">Metal-binding</keyword>
<evidence type="ECO:0000313" key="5">
    <source>
        <dbReference type="EMBL" id="KAK1271687.1"/>
    </source>
</evidence>
<dbReference type="PANTHER" id="PTHR46195:SF18">
    <property type="entry name" value="SUPEROXIDE DISMUTASE 1 COPPER CHAPERONE-LIKE PROTEIN"/>
    <property type="match status" value="1"/>
</dbReference>
<dbReference type="Pfam" id="PF00403">
    <property type="entry name" value="HMA"/>
    <property type="match status" value="1"/>
</dbReference>
<comment type="caution">
    <text evidence="5">The sequence shown here is derived from an EMBL/GenBank/DDBJ whole genome shotgun (WGS) entry which is preliminary data.</text>
</comment>
<dbReference type="InterPro" id="IPR044577">
    <property type="entry name" value="HIPP4/7/8/17/18/19"/>
</dbReference>
<keyword evidence="2" id="KW-0449">Lipoprotein</keyword>
<evidence type="ECO:0000256" key="3">
    <source>
        <dbReference type="ARBA" id="ARBA00024045"/>
    </source>
</evidence>
<name>A0AAV9B6L8_ACOGR</name>
<comment type="similarity">
    <text evidence="3">Belongs to the HIPP family.</text>
</comment>
<dbReference type="EMBL" id="JAUJYN010000005">
    <property type="protein sequence ID" value="KAK1271687.1"/>
    <property type="molecule type" value="Genomic_DNA"/>
</dbReference>
<evidence type="ECO:0000313" key="6">
    <source>
        <dbReference type="Proteomes" id="UP001179952"/>
    </source>
</evidence>
<organism evidence="5 6">
    <name type="scientific">Acorus gramineus</name>
    <name type="common">Dwarf sweet flag</name>
    <dbReference type="NCBI Taxonomy" id="55184"/>
    <lineage>
        <taxon>Eukaryota</taxon>
        <taxon>Viridiplantae</taxon>
        <taxon>Streptophyta</taxon>
        <taxon>Embryophyta</taxon>
        <taxon>Tracheophyta</taxon>
        <taxon>Spermatophyta</taxon>
        <taxon>Magnoliopsida</taxon>
        <taxon>Liliopsida</taxon>
        <taxon>Acoraceae</taxon>
        <taxon>Acorus</taxon>
    </lineage>
</organism>
<dbReference type="AlphaFoldDB" id="A0AAV9B6L8"/>
<keyword evidence="6" id="KW-1185">Reference proteome</keyword>
<dbReference type="PROSITE" id="PS50846">
    <property type="entry name" value="HMA_2"/>
    <property type="match status" value="1"/>
</dbReference>
<evidence type="ECO:0000259" key="4">
    <source>
        <dbReference type="PROSITE" id="PS50846"/>
    </source>
</evidence>
<dbReference type="Proteomes" id="UP001179952">
    <property type="component" value="Unassembled WGS sequence"/>
</dbReference>
<reference evidence="5" key="2">
    <citation type="submission" date="2023-06" db="EMBL/GenBank/DDBJ databases">
        <authorList>
            <person name="Ma L."/>
            <person name="Liu K.-W."/>
            <person name="Li Z."/>
            <person name="Hsiao Y.-Y."/>
            <person name="Qi Y."/>
            <person name="Fu T."/>
            <person name="Tang G."/>
            <person name="Zhang D."/>
            <person name="Sun W.-H."/>
            <person name="Liu D.-K."/>
            <person name="Li Y."/>
            <person name="Chen G.-Z."/>
            <person name="Liu X.-D."/>
            <person name="Liao X.-Y."/>
            <person name="Jiang Y.-T."/>
            <person name="Yu X."/>
            <person name="Hao Y."/>
            <person name="Huang J."/>
            <person name="Zhao X.-W."/>
            <person name="Ke S."/>
            <person name="Chen Y.-Y."/>
            <person name="Wu W.-L."/>
            <person name="Hsu J.-L."/>
            <person name="Lin Y.-F."/>
            <person name="Huang M.-D."/>
            <person name="Li C.-Y."/>
            <person name="Huang L."/>
            <person name="Wang Z.-W."/>
            <person name="Zhao X."/>
            <person name="Zhong W.-Y."/>
            <person name="Peng D.-H."/>
            <person name="Ahmad S."/>
            <person name="Lan S."/>
            <person name="Zhang J.-S."/>
            <person name="Tsai W.-C."/>
            <person name="Van De Peer Y."/>
            <person name="Liu Z.-J."/>
        </authorList>
    </citation>
    <scope>NUCLEOTIDE SEQUENCE</scope>
    <source>
        <strain evidence="5">SCP</strain>
        <tissue evidence="5">Leaves</tissue>
    </source>
</reference>
<evidence type="ECO:0000256" key="1">
    <source>
        <dbReference type="ARBA" id="ARBA00022723"/>
    </source>
</evidence>
<dbReference type="PANTHER" id="PTHR46195">
    <property type="entry name" value="HEAVY METAL-ASSOCIATED ISOPRENYLATED PLANT PROTEIN 7"/>
    <property type="match status" value="1"/>
</dbReference>
<dbReference type="SUPFAM" id="SSF55008">
    <property type="entry name" value="HMA, heavy metal-associated domain"/>
    <property type="match status" value="1"/>
</dbReference>
<proteinExistence type="inferred from homology"/>
<dbReference type="Gene3D" id="3.30.70.100">
    <property type="match status" value="1"/>
</dbReference>
<gene>
    <name evidence="5" type="ORF">QJS04_geneDACA007657</name>
</gene>
<sequence length="133" mass="15010">MSQAKNPSDKAVKLELKVYMHCKHCERSVFNVFRKFKGVETVLTDMKSDTAIVTGKFDTNKLLKKLKKKTGKRVEIVSNVDPDEEAKAAATELALKNCTNLENRISMSGCLDEKWVFGLDVFSDENPNACYIM</sequence>
<dbReference type="InterPro" id="IPR006121">
    <property type="entry name" value="HMA_dom"/>
</dbReference>
<evidence type="ECO:0000256" key="2">
    <source>
        <dbReference type="ARBA" id="ARBA00023289"/>
    </source>
</evidence>
<reference evidence="5" key="1">
    <citation type="journal article" date="2023" name="Nat. Commun.">
        <title>Diploid and tetraploid genomes of Acorus and the evolution of monocots.</title>
        <authorList>
            <person name="Ma L."/>
            <person name="Liu K.W."/>
            <person name="Li Z."/>
            <person name="Hsiao Y.Y."/>
            <person name="Qi Y."/>
            <person name="Fu T."/>
            <person name="Tang G.D."/>
            <person name="Zhang D."/>
            <person name="Sun W.H."/>
            <person name="Liu D.K."/>
            <person name="Li Y."/>
            <person name="Chen G.Z."/>
            <person name="Liu X.D."/>
            <person name="Liao X.Y."/>
            <person name="Jiang Y.T."/>
            <person name="Yu X."/>
            <person name="Hao Y."/>
            <person name="Huang J."/>
            <person name="Zhao X.W."/>
            <person name="Ke S."/>
            <person name="Chen Y.Y."/>
            <person name="Wu W.L."/>
            <person name="Hsu J.L."/>
            <person name="Lin Y.F."/>
            <person name="Huang M.D."/>
            <person name="Li C.Y."/>
            <person name="Huang L."/>
            <person name="Wang Z.W."/>
            <person name="Zhao X."/>
            <person name="Zhong W.Y."/>
            <person name="Peng D.H."/>
            <person name="Ahmad S."/>
            <person name="Lan S."/>
            <person name="Zhang J.S."/>
            <person name="Tsai W.C."/>
            <person name="Van de Peer Y."/>
            <person name="Liu Z.J."/>
        </authorList>
    </citation>
    <scope>NUCLEOTIDE SEQUENCE</scope>
    <source>
        <strain evidence="5">SCP</strain>
    </source>
</reference>
<accession>A0AAV9B6L8</accession>